<name>A0A0L8BLW8_ENSAD</name>
<dbReference type="AlphaFoldDB" id="A0A0L8BLW8"/>
<comment type="caution">
    <text evidence="1">The sequence shown here is derived from an EMBL/GenBank/DDBJ whole genome shotgun (WGS) entry which is preliminary data.</text>
</comment>
<protein>
    <recommendedName>
        <fullName evidence="3">Aldo/keto reductase family protein</fullName>
    </recommendedName>
</protein>
<organism evidence="1 2">
    <name type="scientific">Ensifer adhaerens</name>
    <name type="common">Sinorhizobium morelense</name>
    <dbReference type="NCBI Taxonomy" id="106592"/>
    <lineage>
        <taxon>Bacteria</taxon>
        <taxon>Pseudomonadati</taxon>
        <taxon>Pseudomonadota</taxon>
        <taxon>Alphaproteobacteria</taxon>
        <taxon>Hyphomicrobiales</taxon>
        <taxon>Rhizobiaceae</taxon>
        <taxon>Sinorhizobium/Ensifer group</taxon>
        <taxon>Ensifer</taxon>
    </lineage>
</organism>
<evidence type="ECO:0000313" key="1">
    <source>
        <dbReference type="EMBL" id="KOF15595.1"/>
    </source>
</evidence>
<dbReference type="Proteomes" id="UP000037425">
    <property type="component" value="Unassembled WGS sequence"/>
</dbReference>
<evidence type="ECO:0000313" key="2">
    <source>
        <dbReference type="Proteomes" id="UP000037425"/>
    </source>
</evidence>
<dbReference type="PATRIC" id="fig|106592.7.peg.2433"/>
<dbReference type="EMBL" id="LGAP01000018">
    <property type="protein sequence ID" value="KOF15595.1"/>
    <property type="molecule type" value="Genomic_DNA"/>
</dbReference>
<proteinExistence type="predicted"/>
<gene>
    <name evidence="1" type="ORF">AC244_22795</name>
</gene>
<evidence type="ECO:0008006" key="3">
    <source>
        <dbReference type="Google" id="ProtNLM"/>
    </source>
</evidence>
<accession>A0A0L8BLW8</accession>
<reference evidence="2" key="1">
    <citation type="submission" date="2015-07" db="EMBL/GenBank/DDBJ databases">
        <title>Whole genome sequence of an Ensifer adhaerens strain isolated from a cave pool in the Wind Cave National Park.</title>
        <authorList>
            <person name="Eng W.W.H."/>
            <person name="Gan H.M."/>
            <person name="Barton H.A."/>
            <person name="Savka M.A."/>
        </authorList>
    </citation>
    <scope>NUCLEOTIDE SEQUENCE [LARGE SCALE GENOMIC DNA]</scope>
    <source>
        <strain evidence="2">SD006</strain>
    </source>
</reference>
<sequence>MADPAQHRRHPEVRAQGAAEKFAVFDFELDREDVAAIGSLDQKGSSFFDHRDPAMVKWLGTRKL</sequence>
<dbReference type="RefSeq" id="WP_053251091.1">
    <property type="nucleotide sequence ID" value="NZ_LGAP01000018.1"/>
</dbReference>